<dbReference type="EMBL" id="UFQT01000207">
    <property type="protein sequence ID" value="SSX21723.1"/>
    <property type="molecule type" value="Genomic_DNA"/>
</dbReference>
<dbReference type="PANTHER" id="PTHR11012">
    <property type="entry name" value="PROTEIN KINASE-LIKE DOMAIN-CONTAINING"/>
    <property type="match status" value="1"/>
</dbReference>
<gene>
    <name evidence="2" type="primary">CSON005181</name>
</gene>
<accession>A0A336LYH8</accession>
<organism evidence="2">
    <name type="scientific">Culicoides sonorensis</name>
    <name type="common">Biting midge</name>
    <dbReference type="NCBI Taxonomy" id="179676"/>
    <lineage>
        <taxon>Eukaryota</taxon>
        <taxon>Metazoa</taxon>
        <taxon>Ecdysozoa</taxon>
        <taxon>Arthropoda</taxon>
        <taxon>Hexapoda</taxon>
        <taxon>Insecta</taxon>
        <taxon>Pterygota</taxon>
        <taxon>Neoptera</taxon>
        <taxon>Endopterygota</taxon>
        <taxon>Diptera</taxon>
        <taxon>Nematocera</taxon>
        <taxon>Chironomoidea</taxon>
        <taxon>Ceratopogonidae</taxon>
        <taxon>Ceratopogoninae</taxon>
        <taxon>Culicoides</taxon>
        <taxon>Monoculicoides</taxon>
    </lineage>
</organism>
<sequence length="418" mass="48705">MSSLNKIEGLEAILANKLPLNTKILKYEIQLLTKPGDNYGSEMLSLTLDLQYSNGTVKNLNLVAKRPPKNEQLLSIFQTSRTFIKENCFYTVIIPKIYDFEREVGVPEDEKLKIFCDCYGARISLSTESNEVDQDAMLLLENLKPKQFRTGNRLQGFDTEHSKLILKGLAQFHATTLALKLIKPNTFKDFLIPYIDKIDIDAGMTEDGREKMIDSIKDDVKKVCPLSMVKHRLIDQIKRCIKRQKKLSYSKDHPFVTAIHNDFWVNNIMIGYEEKDTEIERPISLKILDFQLVSCDSVVHDVLFFILTSMKDGCFESFMDMWLKYYHEQLINRLHLLKCPLQAFTYEKFMSEVYRCAPWEFYHIVSMLKVVFARQDVLPESLDALNDEIFGDSKLVGAEYYQRLQKVVQIYIDKHWVI</sequence>
<dbReference type="InterPro" id="IPR011009">
    <property type="entry name" value="Kinase-like_dom_sf"/>
</dbReference>
<dbReference type="Pfam" id="PF02958">
    <property type="entry name" value="EcKL"/>
    <property type="match status" value="1"/>
</dbReference>
<dbReference type="SUPFAM" id="SSF56112">
    <property type="entry name" value="Protein kinase-like (PK-like)"/>
    <property type="match status" value="1"/>
</dbReference>
<dbReference type="AlphaFoldDB" id="A0A336LYH8"/>
<dbReference type="VEuPathDB" id="VectorBase:CSON005181"/>
<reference evidence="2" key="1">
    <citation type="submission" date="2018-07" db="EMBL/GenBank/DDBJ databases">
        <authorList>
            <person name="Quirk P.G."/>
            <person name="Krulwich T.A."/>
        </authorList>
    </citation>
    <scope>NUCLEOTIDE SEQUENCE</scope>
</reference>
<dbReference type="InterPro" id="IPR015897">
    <property type="entry name" value="CHK_kinase-like"/>
</dbReference>
<dbReference type="OMA" id="SDFWINN"/>
<feature type="domain" description="CHK kinase-like" evidence="1">
    <location>
        <begin position="138"/>
        <end position="336"/>
    </location>
</feature>
<protein>
    <submittedName>
        <fullName evidence="2">CSON005181 protein</fullName>
    </submittedName>
</protein>
<dbReference type="Gene3D" id="3.90.1200.10">
    <property type="match status" value="1"/>
</dbReference>
<evidence type="ECO:0000313" key="2">
    <source>
        <dbReference type="EMBL" id="SSX21723.1"/>
    </source>
</evidence>
<dbReference type="InterPro" id="IPR004119">
    <property type="entry name" value="EcKL"/>
</dbReference>
<evidence type="ECO:0000259" key="1">
    <source>
        <dbReference type="SMART" id="SM00587"/>
    </source>
</evidence>
<dbReference type="PANTHER" id="PTHR11012:SF55">
    <property type="entry name" value="BHLH DOMAIN-CONTAINING PROTEIN"/>
    <property type="match status" value="1"/>
</dbReference>
<dbReference type="SMART" id="SM00587">
    <property type="entry name" value="CHK"/>
    <property type="match status" value="1"/>
</dbReference>
<proteinExistence type="predicted"/>
<name>A0A336LYH8_CULSO</name>